<proteinExistence type="predicted"/>
<dbReference type="AlphaFoldDB" id="A0A6A4VLG6"/>
<feature type="compositionally biased region" description="Basic and acidic residues" evidence="1">
    <location>
        <begin position="75"/>
        <end position="84"/>
    </location>
</feature>
<dbReference type="EMBL" id="VIIS01001505">
    <property type="protein sequence ID" value="KAF0297187.1"/>
    <property type="molecule type" value="Genomic_DNA"/>
</dbReference>
<name>A0A6A4VLG6_AMPAM</name>
<feature type="region of interest" description="Disordered" evidence="1">
    <location>
        <begin position="245"/>
        <end position="334"/>
    </location>
</feature>
<comment type="caution">
    <text evidence="2">The sequence shown here is derived from an EMBL/GenBank/DDBJ whole genome shotgun (WGS) entry which is preliminary data.</text>
</comment>
<organism evidence="2 3">
    <name type="scientific">Amphibalanus amphitrite</name>
    <name type="common">Striped barnacle</name>
    <name type="synonym">Balanus amphitrite</name>
    <dbReference type="NCBI Taxonomy" id="1232801"/>
    <lineage>
        <taxon>Eukaryota</taxon>
        <taxon>Metazoa</taxon>
        <taxon>Ecdysozoa</taxon>
        <taxon>Arthropoda</taxon>
        <taxon>Crustacea</taxon>
        <taxon>Multicrustacea</taxon>
        <taxon>Cirripedia</taxon>
        <taxon>Thoracica</taxon>
        <taxon>Thoracicalcarea</taxon>
        <taxon>Balanomorpha</taxon>
        <taxon>Balanoidea</taxon>
        <taxon>Balanidae</taxon>
        <taxon>Amphibalaninae</taxon>
        <taxon>Amphibalanus</taxon>
    </lineage>
</organism>
<feature type="compositionally biased region" description="Basic residues" evidence="1">
    <location>
        <begin position="41"/>
        <end position="55"/>
    </location>
</feature>
<feature type="compositionally biased region" description="Low complexity" evidence="1">
    <location>
        <begin position="56"/>
        <end position="68"/>
    </location>
</feature>
<evidence type="ECO:0000256" key="1">
    <source>
        <dbReference type="SAM" id="MobiDB-lite"/>
    </source>
</evidence>
<dbReference type="Proteomes" id="UP000440578">
    <property type="component" value="Unassembled WGS sequence"/>
</dbReference>
<keyword evidence="3" id="KW-1185">Reference proteome</keyword>
<feature type="compositionally biased region" description="Pro residues" evidence="1">
    <location>
        <begin position="257"/>
        <end position="271"/>
    </location>
</feature>
<reference evidence="2 3" key="1">
    <citation type="submission" date="2019-07" db="EMBL/GenBank/DDBJ databases">
        <title>Draft genome assembly of a fouling barnacle, Amphibalanus amphitrite (Darwin, 1854): The first reference genome for Thecostraca.</title>
        <authorList>
            <person name="Kim W."/>
        </authorList>
    </citation>
    <scope>NUCLEOTIDE SEQUENCE [LARGE SCALE GENOMIC DNA]</scope>
    <source>
        <strain evidence="2">SNU_AA5</strain>
        <tissue evidence="2">Soma without cirri and trophi</tissue>
    </source>
</reference>
<feature type="compositionally biased region" description="Polar residues" evidence="1">
    <location>
        <begin position="306"/>
        <end position="321"/>
    </location>
</feature>
<feature type="compositionally biased region" description="Basic and acidic residues" evidence="1">
    <location>
        <begin position="1"/>
        <end position="16"/>
    </location>
</feature>
<gene>
    <name evidence="2" type="ORF">FJT64_005351</name>
</gene>
<evidence type="ECO:0000313" key="2">
    <source>
        <dbReference type="EMBL" id="KAF0297187.1"/>
    </source>
</evidence>
<feature type="compositionally biased region" description="Low complexity" evidence="1">
    <location>
        <begin position="103"/>
        <end position="113"/>
    </location>
</feature>
<dbReference type="OrthoDB" id="6378089at2759"/>
<accession>A0A6A4VLG6</accession>
<sequence>MKTDGYVDRSLDDFIKANRGMFRRGRGGGGAGRGSTSTRGGRGRGRGQSRGRGASRGRSTSRGASRGSTRGGRGSWREASRDGRAASTQRGRGRGRGAGRGQRGAARSTSRASFGQKWRAASARMGSHLESAKPTASPLKRKQRLTTLALKKKRQALQQLTTSSRQLSRIDARDQIIMKRRGLTQGGRIQVYHDGVPAATPARLRRPLNRTRLTSSSVTAPAGSSLLTVQFKNDIAVRPMRTAPVMDDDEDMDDMLPPSPPPLPPPPPPPSRTRGGLDPRIQQEIAAIQARGRSQHQASAEGRQSAGVSNFRPTAATSSRTLNDRFTADRLIYS</sequence>
<protein>
    <submittedName>
        <fullName evidence="2">Uncharacterized protein</fullName>
    </submittedName>
</protein>
<feature type="region of interest" description="Disordered" evidence="1">
    <location>
        <begin position="1"/>
        <end position="141"/>
    </location>
</feature>
<evidence type="ECO:0000313" key="3">
    <source>
        <dbReference type="Proteomes" id="UP000440578"/>
    </source>
</evidence>